<dbReference type="InterPro" id="IPR030395">
    <property type="entry name" value="GP_PDE_dom"/>
</dbReference>
<organism evidence="3">
    <name type="scientific">freshwater metagenome</name>
    <dbReference type="NCBI Taxonomy" id="449393"/>
    <lineage>
        <taxon>unclassified sequences</taxon>
        <taxon>metagenomes</taxon>
        <taxon>ecological metagenomes</taxon>
    </lineage>
</organism>
<name>A0A6J6GAK9_9ZZZZ</name>
<reference evidence="3" key="1">
    <citation type="submission" date="2020-05" db="EMBL/GenBank/DDBJ databases">
        <authorList>
            <person name="Chiriac C."/>
            <person name="Salcher M."/>
            <person name="Ghai R."/>
            <person name="Kavagutti S V."/>
        </authorList>
    </citation>
    <scope>NUCLEOTIDE SEQUENCE</scope>
</reference>
<dbReference type="CDD" id="cd08556">
    <property type="entry name" value="GDPD"/>
    <property type="match status" value="1"/>
</dbReference>
<dbReference type="GO" id="GO:0008081">
    <property type="term" value="F:phosphoric diester hydrolase activity"/>
    <property type="evidence" value="ECO:0007669"/>
    <property type="project" value="InterPro"/>
</dbReference>
<dbReference type="InterPro" id="IPR017946">
    <property type="entry name" value="PLC-like_Pdiesterase_TIM-brl"/>
</dbReference>
<dbReference type="PROSITE" id="PS50007">
    <property type="entry name" value="PIPLC_X_DOMAIN"/>
    <property type="match status" value="1"/>
</dbReference>
<dbReference type="GO" id="GO:0006629">
    <property type="term" value="P:lipid metabolic process"/>
    <property type="evidence" value="ECO:0007669"/>
    <property type="project" value="InterPro"/>
</dbReference>
<evidence type="ECO:0000313" key="2">
    <source>
        <dbReference type="EMBL" id="CAB4371027.1"/>
    </source>
</evidence>
<gene>
    <name evidence="3" type="ORF">UFOPK1762_01753</name>
    <name evidence="2" type="ORF">UFOPK4201_00576</name>
</gene>
<dbReference type="SUPFAM" id="SSF51695">
    <property type="entry name" value="PLC-like phosphodiesterases"/>
    <property type="match status" value="1"/>
</dbReference>
<dbReference type="EMBL" id="CAEZTY010000100">
    <property type="protein sequence ID" value="CAB4598207.1"/>
    <property type="molecule type" value="Genomic_DNA"/>
</dbReference>
<evidence type="ECO:0000259" key="1">
    <source>
        <dbReference type="PROSITE" id="PS51704"/>
    </source>
</evidence>
<dbReference type="Gene3D" id="3.20.20.190">
    <property type="entry name" value="Phosphatidylinositol (PI) phosphodiesterase"/>
    <property type="match status" value="1"/>
</dbReference>
<accession>A0A6J6GAK9</accession>
<dbReference type="PANTHER" id="PTHR46211:SF1">
    <property type="entry name" value="GLYCEROPHOSPHODIESTER PHOSPHODIESTERASE, CYTOPLASMIC"/>
    <property type="match status" value="1"/>
</dbReference>
<dbReference type="Pfam" id="PF03009">
    <property type="entry name" value="GDPD"/>
    <property type="match status" value="1"/>
</dbReference>
<protein>
    <submittedName>
        <fullName evidence="3">Unannotated protein</fullName>
    </submittedName>
</protein>
<evidence type="ECO:0000313" key="3">
    <source>
        <dbReference type="EMBL" id="CAB4598207.1"/>
    </source>
</evidence>
<feature type="domain" description="GP-PDE" evidence="1">
    <location>
        <begin position="2"/>
        <end position="223"/>
    </location>
</feature>
<sequence length="226" mass="24285">MALVVAHRGASAAVPPGNTVKAFVEAVEQGADWVELDVHLSADGEVVVHHDPVLADGRVIGDLAFDELPEFIPRLLDVLGSCAPLGVNVEIKPDGLASLRSLLIERVVELLVSFGEEREFLVTSFDHDIVDEVRALAPTLRTGLLNADGGSLESDLERAARDGHSSINPWHGLVDQKFVDRAHALGVAVNVWTVDDEQDIRVLSEVGVDAIITNVPRFCRQVLSAG</sequence>
<dbReference type="PANTHER" id="PTHR46211">
    <property type="entry name" value="GLYCEROPHOSPHORYL DIESTER PHOSPHODIESTERASE"/>
    <property type="match status" value="1"/>
</dbReference>
<dbReference type="PROSITE" id="PS51704">
    <property type="entry name" value="GP_PDE"/>
    <property type="match status" value="1"/>
</dbReference>
<dbReference type="EMBL" id="CAEUNJ010000018">
    <property type="protein sequence ID" value="CAB4371027.1"/>
    <property type="molecule type" value="Genomic_DNA"/>
</dbReference>
<proteinExistence type="predicted"/>
<dbReference type="AlphaFoldDB" id="A0A6J6GAK9"/>